<keyword evidence="3" id="KW-1185">Reference proteome</keyword>
<feature type="transmembrane region" description="Helical" evidence="1">
    <location>
        <begin position="24"/>
        <end position="46"/>
    </location>
</feature>
<keyword evidence="1" id="KW-0812">Transmembrane</keyword>
<comment type="caution">
    <text evidence="2">The sequence shown here is derived from an EMBL/GenBank/DDBJ whole genome shotgun (WGS) entry which is preliminary data.</text>
</comment>
<dbReference type="AlphaFoldDB" id="A0A8X6MER2"/>
<accession>A0A8X6MER2</accession>
<evidence type="ECO:0000313" key="2">
    <source>
        <dbReference type="EMBL" id="GFS49619.1"/>
    </source>
</evidence>
<protein>
    <submittedName>
        <fullName evidence="2">Uncharacterized protein</fullName>
    </submittedName>
</protein>
<reference evidence="2" key="1">
    <citation type="submission" date="2020-08" db="EMBL/GenBank/DDBJ databases">
        <title>Multicomponent nature underlies the extraordinary mechanical properties of spider dragline silk.</title>
        <authorList>
            <person name="Kono N."/>
            <person name="Nakamura H."/>
            <person name="Mori M."/>
            <person name="Yoshida Y."/>
            <person name="Ohtoshi R."/>
            <person name="Malay A.D."/>
            <person name="Moran D.A.P."/>
            <person name="Tomita M."/>
            <person name="Numata K."/>
            <person name="Arakawa K."/>
        </authorList>
    </citation>
    <scope>NUCLEOTIDE SEQUENCE</scope>
</reference>
<evidence type="ECO:0000313" key="3">
    <source>
        <dbReference type="Proteomes" id="UP000886998"/>
    </source>
</evidence>
<proteinExistence type="predicted"/>
<dbReference type="EMBL" id="BMAV01026347">
    <property type="protein sequence ID" value="GFS49619.1"/>
    <property type="molecule type" value="Genomic_DNA"/>
</dbReference>
<dbReference type="Proteomes" id="UP000886998">
    <property type="component" value="Unassembled WGS sequence"/>
</dbReference>
<dbReference type="OrthoDB" id="6432406at2759"/>
<sequence length="126" mass="13306">MLGLIVGAASFIAAIDPSPFPVVAGLYFVAAGLFLTISGSLSLALIRMVPDYPSKFFVAGPSINDTTCNSTNLLNETVVYSDSPIVELRDVHLSIDESAFVGSQSTVISSAPSISSSVFYYKETFV</sequence>
<keyword evidence="1" id="KW-1133">Transmembrane helix</keyword>
<name>A0A8X6MER2_9ARAC</name>
<keyword evidence="1" id="KW-0472">Membrane</keyword>
<organism evidence="2 3">
    <name type="scientific">Trichonephila inaurata madagascariensis</name>
    <dbReference type="NCBI Taxonomy" id="2747483"/>
    <lineage>
        <taxon>Eukaryota</taxon>
        <taxon>Metazoa</taxon>
        <taxon>Ecdysozoa</taxon>
        <taxon>Arthropoda</taxon>
        <taxon>Chelicerata</taxon>
        <taxon>Arachnida</taxon>
        <taxon>Araneae</taxon>
        <taxon>Araneomorphae</taxon>
        <taxon>Entelegynae</taxon>
        <taxon>Araneoidea</taxon>
        <taxon>Nephilidae</taxon>
        <taxon>Trichonephila</taxon>
        <taxon>Trichonephila inaurata</taxon>
    </lineage>
</organism>
<gene>
    <name evidence="2" type="primary">NCL1_26003</name>
    <name evidence="2" type="ORF">TNIN_321001</name>
</gene>
<evidence type="ECO:0000256" key="1">
    <source>
        <dbReference type="SAM" id="Phobius"/>
    </source>
</evidence>